<dbReference type="InterPro" id="IPR036563">
    <property type="entry name" value="MoaE_sf"/>
</dbReference>
<name>A0AAW5Q5W6_9ACTN</name>
<proteinExistence type="predicted"/>
<protein>
    <submittedName>
        <fullName evidence="1">Molybdenum cofactor biosynthesis protein MoaE</fullName>
    </submittedName>
</protein>
<dbReference type="PANTHER" id="PTHR23404">
    <property type="entry name" value="MOLYBDOPTERIN SYNTHASE RELATED"/>
    <property type="match status" value="1"/>
</dbReference>
<dbReference type="CDD" id="cd00756">
    <property type="entry name" value="MoaE"/>
    <property type="match status" value="1"/>
</dbReference>
<evidence type="ECO:0000313" key="1">
    <source>
        <dbReference type="EMBL" id="MCT2117579.1"/>
    </source>
</evidence>
<dbReference type="GeneID" id="69642542"/>
<dbReference type="RefSeq" id="WP_020628091.1">
    <property type="nucleotide sequence ID" value="NZ_JALXRO010000028.1"/>
</dbReference>
<dbReference type="GO" id="GO:0006777">
    <property type="term" value="P:Mo-molybdopterin cofactor biosynthetic process"/>
    <property type="evidence" value="ECO:0007669"/>
    <property type="project" value="InterPro"/>
</dbReference>
<gene>
    <name evidence="1" type="ORF">M3D93_07385</name>
</gene>
<reference evidence="1" key="1">
    <citation type="submission" date="2022-04" db="EMBL/GenBank/DDBJ databases">
        <title>Human microbiome associated bacterial genomes.</title>
        <authorList>
            <person name="Sandstrom S."/>
            <person name="Salamzade R."/>
            <person name="Kalan L.R."/>
        </authorList>
    </citation>
    <scope>NUCLEOTIDE SEQUENCE</scope>
    <source>
        <strain evidence="1">P3-SID1762</strain>
    </source>
</reference>
<dbReference type="Gene3D" id="3.90.1170.40">
    <property type="entry name" value="Molybdopterin biosynthesis MoaE subunit"/>
    <property type="match status" value="1"/>
</dbReference>
<dbReference type="SUPFAM" id="SSF54690">
    <property type="entry name" value="Molybdopterin synthase subunit MoaE"/>
    <property type="match status" value="1"/>
</dbReference>
<dbReference type="Pfam" id="PF02391">
    <property type="entry name" value="MoaE"/>
    <property type="match status" value="1"/>
</dbReference>
<comment type="caution">
    <text evidence="1">The sequence shown here is derived from an EMBL/GenBank/DDBJ whole genome shotgun (WGS) entry which is preliminary data.</text>
</comment>
<dbReference type="InterPro" id="IPR003448">
    <property type="entry name" value="Mopterin_biosynth_MoaE"/>
</dbReference>
<organism evidence="1 2">
    <name type="scientific">Dietzia cinnamea</name>
    <dbReference type="NCBI Taxonomy" id="321318"/>
    <lineage>
        <taxon>Bacteria</taxon>
        <taxon>Bacillati</taxon>
        <taxon>Actinomycetota</taxon>
        <taxon>Actinomycetes</taxon>
        <taxon>Mycobacteriales</taxon>
        <taxon>Dietziaceae</taxon>
        <taxon>Dietzia</taxon>
    </lineage>
</organism>
<sequence>MPDPIGFVTAAPLDKTQLETRIRSRKNGAVVTFEGIVRDHDHGEDVGSLDYEAHPDAERILIDVCTRIAQTTDCDVVAAHRIGHLEIGDVALVTVVAAPHRAEAFAVCGNLVDAIKAEVPIWKHQHFTDGRSEWVGL</sequence>
<evidence type="ECO:0000313" key="2">
    <source>
        <dbReference type="Proteomes" id="UP001206890"/>
    </source>
</evidence>
<dbReference type="AlphaFoldDB" id="A0AAW5Q5W6"/>
<dbReference type="EMBL" id="JALXTC010000026">
    <property type="protein sequence ID" value="MCT2117579.1"/>
    <property type="molecule type" value="Genomic_DNA"/>
</dbReference>
<dbReference type="Proteomes" id="UP001206890">
    <property type="component" value="Unassembled WGS sequence"/>
</dbReference>
<accession>A0AAW5Q5W6</accession>